<dbReference type="InterPro" id="IPR028994">
    <property type="entry name" value="Integrin_alpha_N"/>
</dbReference>
<dbReference type="Gene3D" id="2.130.10.130">
    <property type="entry name" value="Integrin alpha, N-terminal"/>
    <property type="match status" value="1"/>
</dbReference>
<dbReference type="EMBL" id="AP025523">
    <property type="protein sequence ID" value="BDE04971.1"/>
    <property type="molecule type" value="Genomic_DNA"/>
</dbReference>
<name>A0AAN1XV40_UNVUL</name>
<dbReference type="PANTHER" id="PTHR44103:SF1">
    <property type="entry name" value="PROPROTEIN CONVERTASE P"/>
    <property type="match status" value="1"/>
</dbReference>
<feature type="compositionally biased region" description="Polar residues" evidence="1">
    <location>
        <begin position="384"/>
        <end position="393"/>
    </location>
</feature>
<gene>
    <name evidence="2" type="ORF">WPS_02470</name>
</gene>
<dbReference type="SUPFAM" id="SSF69318">
    <property type="entry name" value="Integrin alpha N-terminal domain"/>
    <property type="match status" value="1"/>
</dbReference>
<reference evidence="2 3" key="1">
    <citation type="journal article" date="2022" name="ISME Commun">
        <title>Vulcanimicrobium alpinus gen. nov. sp. nov., the first cultivated representative of the candidate phylum 'Eremiobacterota', is a metabolically versatile aerobic anoxygenic phototroph.</title>
        <authorList>
            <person name="Yabe S."/>
            <person name="Muto K."/>
            <person name="Abe K."/>
            <person name="Yokota A."/>
            <person name="Staudigel H."/>
            <person name="Tebo B.M."/>
        </authorList>
    </citation>
    <scope>NUCLEOTIDE SEQUENCE [LARGE SCALE GENOMIC DNA]</scope>
    <source>
        <strain evidence="2 3">WC8-2</strain>
    </source>
</reference>
<protein>
    <recommendedName>
        <fullName evidence="4">VCBS repeat-containing protein</fullName>
    </recommendedName>
</protein>
<evidence type="ECO:0000256" key="1">
    <source>
        <dbReference type="SAM" id="MobiDB-lite"/>
    </source>
</evidence>
<accession>A0AAN1XV40</accession>
<evidence type="ECO:0000313" key="2">
    <source>
        <dbReference type="EMBL" id="BDE04971.1"/>
    </source>
</evidence>
<dbReference type="AlphaFoldDB" id="A0AAN1XV40"/>
<feature type="region of interest" description="Disordered" evidence="1">
    <location>
        <begin position="372"/>
        <end position="395"/>
    </location>
</feature>
<dbReference type="Proteomes" id="UP001317532">
    <property type="component" value="Chromosome"/>
</dbReference>
<organism evidence="2 3">
    <name type="scientific">Vulcanimicrobium alpinum</name>
    <dbReference type="NCBI Taxonomy" id="3016050"/>
    <lineage>
        <taxon>Bacteria</taxon>
        <taxon>Bacillati</taxon>
        <taxon>Vulcanimicrobiota</taxon>
        <taxon>Vulcanimicrobiia</taxon>
        <taxon>Vulcanimicrobiales</taxon>
        <taxon>Vulcanimicrobiaceae</taxon>
        <taxon>Vulcanimicrobium</taxon>
    </lineage>
</organism>
<dbReference type="PANTHER" id="PTHR44103">
    <property type="entry name" value="PROPROTEIN CONVERTASE P"/>
    <property type="match status" value="1"/>
</dbReference>
<evidence type="ECO:0000313" key="3">
    <source>
        <dbReference type="Proteomes" id="UP001317532"/>
    </source>
</evidence>
<proteinExistence type="predicted"/>
<dbReference type="KEGG" id="vab:WPS_02470"/>
<sequence>MNRRSLVAAAVILVASIVFGAWKVHEHRVHVALMNREDIPNPVKAEHIAKIHVSPMQPVPFRQDVLDNRRGNHKAKVIINPDGLGSVVAAIYEPSTVELYRAAHESFSIAHPGYIGGDEDAQVADIDGDGTPDIVTGGQNFIVSVLLNPGRSACSNVYRCPWASLTIDRGRNSHDVQIGDVNGNGRPDVVTEQGVYFNEDGGRHWDFAGREVIPRDGQGTTVGVLDADGFPDIIAPFHLGTMLARFVNPRHHRGDPLHERWQADVIDAHPLFTGNMSTAIADVDHDGRNDILLAPMYGGGGLVWYQAVNAWGTVAPAYDRSYHQLRSPRVVEGRRFRRRRLPRRCVRRAGSIAHAPSRRLLQCERRRFEMETAGSLDERRAQHQGRSARQGQITEHRQRALGLRRNRGPARRLAKCSIPDQKSGTCKVRREAVEHCAVRTAADAGALNRTHDVRRTRAAFA</sequence>
<feature type="compositionally biased region" description="Basic and acidic residues" evidence="1">
    <location>
        <begin position="372"/>
        <end position="381"/>
    </location>
</feature>
<keyword evidence="3" id="KW-1185">Reference proteome</keyword>
<evidence type="ECO:0008006" key="4">
    <source>
        <dbReference type="Google" id="ProtNLM"/>
    </source>
</evidence>
<dbReference type="RefSeq" id="WP_317996048.1">
    <property type="nucleotide sequence ID" value="NZ_AP025523.1"/>
</dbReference>